<accession>A0ABQ3X6Z8</accession>
<evidence type="ECO:0000313" key="4">
    <source>
        <dbReference type="Proteomes" id="UP000612282"/>
    </source>
</evidence>
<dbReference type="InterPro" id="IPR036259">
    <property type="entry name" value="MFS_trans_sf"/>
</dbReference>
<feature type="transmembrane region" description="Helical" evidence="2">
    <location>
        <begin position="109"/>
        <end position="127"/>
    </location>
</feature>
<dbReference type="Pfam" id="PF19545">
    <property type="entry name" value="DUF6069"/>
    <property type="match status" value="1"/>
</dbReference>
<keyword evidence="2" id="KW-0472">Membrane</keyword>
<dbReference type="EMBL" id="BOMG01000039">
    <property type="protein sequence ID" value="GID54286.1"/>
    <property type="molecule type" value="Genomic_DNA"/>
</dbReference>
<dbReference type="SUPFAM" id="SSF103473">
    <property type="entry name" value="MFS general substrate transporter"/>
    <property type="match status" value="1"/>
</dbReference>
<sequence>MTADTGIPRNRPSGGDGMATHSEILRNCPSEGDGTAAGTEILRNRPSRGGGMTADAEILRNCPFRELVGTGLIATVAATAATTFAAVLARAGGVTFTIPEGGETIPASGIAVVTAFFSIIGVLIAAAFRRWSHRSARHFATTTTALTAISLLPPFLVGAAPTTVIALLILHLIPAAMMIPTLTRTLRPRKPVPTTNFEPGKP</sequence>
<dbReference type="InterPro" id="IPR045713">
    <property type="entry name" value="DUF6069"/>
</dbReference>
<gene>
    <name evidence="3" type="ORF">Aco03nite_026900</name>
</gene>
<comment type="caution">
    <text evidence="3">The sequence shown here is derived from an EMBL/GenBank/DDBJ whole genome shotgun (WGS) entry which is preliminary data.</text>
</comment>
<keyword evidence="2" id="KW-0812">Transmembrane</keyword>
<proteinExistence type="predicted"/>
<keyword evidence="2" id="KW-1133">Transmembrane helix</keyword>
<dbReference type="Proteomes" id="UP000612282">
    <property type="component" value="Unassembled WGS sequence"/>
</dbReference>
<evidence type="ECO:0000256" key="2">
    <source>
        <dbReference type="SAM" id="Phobius"/>
    </source>
</evidence>
<dbReference type="RefSeq" id="WP_239145122.1">
    <property type="nucleotide sequence ID" value="NZ_BAAAQE010000035.1"/>
</dbReference>
<feature type="region of interest" description="Disordered" evidence="1">
    <location>
        <begin position="1"/>
        <end position="34"/>
    </location>
</feature>
<reference evidence="3 4" key="1">
    <citation type="submission" date="2021-01" db="EMBL/GenBank/DDBJ databases">
        <title>Whole genome shotgun sequence of Actinoplanes couchii NBRC 106145.</title>
        <authorList>
            <person name="Komaki H."/>
            <person name="Tamura T."/>
        </authorList>
    </citation>
    <scope>NUCLEOTIDE SEQUENCE [LARGE SCALE GENOMIC DNA]</scope>
    <source>
        <strain evidence="3 4">NBRC 106145</strain>
    </source>
</reference>
<name>A0ABQ3X6Z8_9ACTN</name>
<evidence type="ECO:0000313" key="3">
    <source>
        <dbReference type="EMBL" id="GID54286.1"/>
    </source>
</evidence>
<protein>
    <submittedName>
        <fullName evidence="3">Uncharacterized protein</fullName>
    </submittedName>
</protein>
<feature type="transmembrane region" description="Helical" evidence="2">
    <location>
        <begin position="67"/>
        <end position="89"/>
    </location>
</feature>
<evidence type="ECO:0000256" key="1">
    <source>
        <dbReference type="SAM" id="MobiDB-lite"/>
    </source>
</evidence>
<keyword evidence="4" id="KW-1185">Reference proteome</keyword>
<organism evidence="3 4">
    <name type="scientific">Actinoplanes couchii</name>
    <dbReference type="NCBI Taxonomy" id="403638"/>
    <lineage>
        <taxon>Bacteria</taxon>
        <taxon>Bacillati</taxon>
        <taxon>Actinomycetota</taxon>
        <taxon>Actinomycetes</taxon>
        <taxon>Micromonosporales</taxon>
        <taxon>Micromonosporaceae</taxon>
        <taxon>Actinoplanes</taxon>
    </lineage>
</organism>